<dbReference type="Proteomes" id="UP001314170">
    <property type="component" value="Unassembled WGS sequence"/>
</dbReference>
<reference evidence="1 2" key="1">
    <citation type="submission" date="2024-01" db="EMBL/GenBank/DDBJ databases">
        <authorList>
            <person name="Waweru B."/>
        </authorList>
    </citation>
    <scope>NUCLEOTIDE SEQUENCE [LARGE SCALE GENOMIC DNA]</scope>
</reference>
<comment type="caution">
    <text evidence="1">The sequence shown here is derived from an EMBL/GenBank/DDBJ whole genome shotgun (WGS) entry which is preliminary data.</text>
</comment>
<evidence type="ECO:0000313" key="1">
    <source>
        <dbReference type="EMBL" id="CAK7327792.1"/>
    </source>
</evidence>
<proteinExistence type="predicted"/>
<name>A0AAV1R1B8_9ROSI</name>
<organism evidence="1 2">
    <name type="scientific">Dovyalis caffra</name>
    <dbReference type="NCBI Taxonomy" id="77055"/>
    <lineage>
        <taxon>Eukaryota</taxon>
        <taxon>Viridiplantae</taxon>
        <taxon>Streptophyta</taxon>
        <taxon>Embryophyta</taxon>
        <taxon>Tracheophyta</taxon>
        <taxon>Spermatophyta</taxon>
        <taxon>Magnoliopsida</taxon>
        <taxon>eudicotyledons</taxon>
        <taxon>Gunneridae</taxon>
        <taxon>Pentapetalae</taxon>
        <taxon>rosids</taxon>
        <taxon>fabids</taxon>
        <taxon>Malpighiales</taxon>
        <taxon>Salicaceae</taxon>
        <taxon>Flacourtieae</taxon>
        <taxon>Dovyalis</taxon>
    </lineage>
</organism>
<sequence>MISLSIHDYVMVLDDLKRKVQCMHVAIAFGCCSSELFRKQIEIVEAKGKSLARELDQHGQYGGDSQAPISKEFVEFFLEMGIVLRIKLADLGSPSFQKMLGEITSDELEGGMLEEQLKNIVQEKLDQKSQTSATTSYTILMDEWINEKG</sequence>
<accession>A0AAV1R1B8</accession>
<keyword evidence="2" id="KW-1185">Reference proteome</keyword>
<dbReference type="EMBL" id="CAWUPB010000858">
    <property type="protein sequence ID" value="CAK7327792.1"/>
    <property type="molecule type" value="Genomic_DNA"/>
</dbReference>
<gene>
    <name evidence="1" type="ORF">DCAF_LOCUS5508</name>
</gene>
<dbReference type="AlphaFoldDB" id="A0AAV1R1B8"/>
<protein>
    <submittedName>
        <fullName evidence="1">Uncharacterized protein</fullName>
    </submittedName>
</protein>
<evidence type="ECO:0000313" key="2">
    <source>
        <dbReference type="Proteomes" id="UP001314170"/>
    </source>
</evidence>